<sequence>MVEILGGTMTTDPYVPDTGAGVVGAKMALIFKPHVARCKAIDPNGTEWHFHLVQVVRDTVVGPGLGAQGNVGFRDRSVANGPSAGWGLDMEWQAQGDASYRTIVEARAGALRNRIAALPALIQAGDPSGALAAELADCQAQQALDTLKATPAGRAKAAAVTSLDPRYAQQRISELIPLFTTKVENTGGNALILPAPYTVGINARATLRDNPSSPVAANVLGMDFETAVLFEYGQPGARHSRYVGSVRWGWSRTAGKSDVQLVPLAEVSNAGVSADFTAAVTLWNGLTVPDPRNAPAQLPVMVIPTQ</sequence>
<dbReference type="EMBL" id="JADOUF010000001">
    <property type="protein sequence ID" value="MBG6134008.1"/>
    <property type="molecule type" value="Genomic_DNA"/>
</dbReference>
<gene>
    <name evidence="1" type="ORF">IW245_000202</name>
</gene>
<dbReference type="AlphaFoldDB" id="A0A8J7GLY6"/>
<dbReference type="RefSeq" id="WP_197001297.1">
    <property type="nucleotide sequence ID" value="NZ_BONS01000042.1"/>
</dbReference>
<protein>
    <submittedName>
        <fullName evidence="1">Uncharacterized protein</fullName>
    </submittedName>
</protein>
<proteinExistence type="predicted"/>
<name>A0A8J7GLY6_9ACTN</name>
<reference evidence="1" key="1">
    <citation type="submission" date="2020-11" db="EMBL/GenBank/DDBJ databases">
        <title>Sequencing the genomes of 1000 actinobacteria strains.</title>
        <authorList>
            <person name="Klenk H.-P."/>
        </authorList>
    </citation>
    <scope>NUCLEOTIDE SEQUENCE</scope>
    <source>
        <strain evidence="1">DSM 45356</strain>
    </source>
</reference>
<evidence type="ECO:0000313" key="1">
    <source>
        <dbReference type="EMBL" id="MBG6134008.1"/>
    </source>
</evidence>
<accession>A0A8J7GLY6</accession>
<keyword evidence="2" id="KW-1185">Reference proteome</keyword>
<dbReference type="Proteomes" id="UP000622552">
    <property type="component" value="Unassembled WGS sequence"/>
</dbReference>
<evidence type="ECO:0000313" key="2">
    <source>
        <dbReference type="Proteomes" id="UP000622552"/>
    </source>
</evidence>
<organism evidence="1 2">
    <name type="scientific">Longispora fulva</name>
    <dbReference type="NCBI Taxonomy" id="619741"/>
    <lineage>
        <taxon>Bacteria</taxon>
        <taxon>Bacillati</taxon>
        <taxon>Actinomycetota</taxon>
        <taxon>Actinomycetes</taxon>
        <taxon>Micromonosporales</taxon>
        <taxon>Micromonosporaceae</taxon>
        <taxon>Longispora</taxon>
    </lineage>
</organism>
<comment type="caution">
    <text evidence="1">The sequence shown here is derived from an EMBL/GenBank/DDBJ whole genome shotgun (WGS) entry which is preliminary data.</text>
</comment>